<gene>
    <name evidence="6" type="ORF">SDC9_205739</name>
</gene>
<evidence type="ECO:0000256" key="5">
    <source>
        <dbReference type="ARBA" id="ARBA00023288"/>
    </source>
</evidence>
<dbReference type="GO" id="GO:0016020">
    <property type="term" value="C:membrane"/>
    <property type="evidence" value="ECO:0007669"/>
    <property type="project" value="UniProtKB-SubCell"/>
</dbReference>
<name>A0A645J4I7_9ZZZZ</name>
<dbReference type="SUPFAM" id="SSF53850">
    <property type="entry name" value="Periplasmic binding protein-like II"/>
    <property type="match status" value="1"/>
</dbReference>
<dbReference type="EMBL" id="VSSQ01130313">
    <property type="protein sequence ID" value="MPN58042.1"/>
    <property type="molecule type" value="Genomic_DNA"/>
</dbReference>
<proteinExistence type="predicted"/>
<dbReference type="AlphaFoldDB" id="A0A645J4I7"/>
<organism evidence="6">
    <name type="scientific">bioreactor metagenome</name>
    <dbReference type="NCBI Taxonomy" id="1076179"/>
    <lineage>
        <taxon>unclassified sequences</taxon>
        <taxon>metagenomes</taxon>
        <taxon>ecological metagenomes</taxon>
    </lineage>
</organism>
<evidence type="ECO:0000256" key="3">
    <source>
        <dbReference type="ARBA" id="ARBA00023136"/>
    </source>
</evidence>
<evidence type="ECO:0000256" key="1">
    <source>
        <dbReference type="ARBA" id="ARBA00004635"/>
    </source>
</evidence>
<accession>A0A645J4I7</accession>
<keyword evidence="5" id="KW-0449">Lipoprotein</keyword>
<evidence type="ECO:0000313" key="6">
    <source>
        <dbReference type="EMBL" id="MPN58042.1"/>
    </source>
</evidence>
<evidence type="ECO:0008006" key="7">
    <source>
        <dbReference type="Google" id="ProtNLM"/>
    </source>
</evidence>
<keyword evidence="4" id="KW-0564">Palmitate</keyword>
<comment type="subcellular location">
    <subcellularLocation>
        <location evidence="1">Membrane</location>
        <topology evidence="1">Lipid-anchor</topology>
    </subcellularLocation>
</comment>
<reference evidence="6" key="1">
    <citation type="submission" date="2019-08" db="EMBL/GenBank/DDBJ databases">
        <authorList>
            <person name="Kucharzyk K."/>
            <person name="Murdoch R.W."/>
            <person name="Higgins S."/>
            <person name="Loffler F."/>
        </authorList>
    </citation>
    <scope>NUCLEOTIDE SEQUENCE</scope>
</reference>
<sequence>MKVLEAAGLITLKADAGFNPTLEDIETYNKKITIQELAANTIPSALPDVTAGIVNGNYALDFGLKTEEAIFSDTSLGEEAYWNLVAARSEDLADAAKVELYRKVIKAFQTPQTEATFNGQFGGYFIKVGWDQDLLPQQ</sequence>
<evidence type="ECO:0000256" key="2">
    <source>
        <dbReference type="ARBA" id="ARBA00022729"/>
    </source>
</evidence>
<dbReference type="PANTHER" id="PTHR30429">
    <property type="entry name" value="D-METHIONINE-BINDING LIPOPROTEIN METQ"/>
    <property type="match status" value="1"/>
</dbReference>
<keyword evidence="3" id="KW-0472">Membrane</keyword>
<protein>
    <recommendedName>
        <fullName evidence="7">D-methionine-binding lipoprotein MetQ</fullName>
    </recommendedName>
</protein>
<comment type="caution">
    <text evidence="6">The sequence shown here is derived from an EMBL/GenBank/DDBJ whole genome shotgun (WGS) entry which is preliminary data.</text>
</comment>
<keyword evidence="2" id="KW-0732">Signal</keyword>
<dbReference type="PANTHER" id="PTHR30429:SF1">
    <property type="entry name" value="D-METHIONINE-BINDING LIPOPROTEIN METQ-RELATED"/>
    <property type="match status" value="1"/>
</dbReference>
<dbReference type="Gene3D" id="3.40.190.10">
    <property type="entry name" value="Periplasmic binding protein-like II"/>
    <property type="match status" value="1"/>
</dbReference>
<dbReference type="InterPro" id="IPR004872">
    <property type="entry name" value="Lipoprotein_NlpA"/>
</dbReference>
<dbReference type="Pfam" id="PF03180">
    <property type="entry name" value="Lipoprotein_9"/>
    <property type="match status" value="1"/>
</dbReference>
<evidence type="ECO:0000256" key="4">
    <source>
        <dbReference type="ARBA" id="ARBA00023139"/>
    </source>
</evidence>